<dbReference type="SUPFAM" id="SSF47413">
    <property type="entry name" value="lambda repressor-like DNA-binding domains"/>
    <property type="match status" value="1"/>
</dbReference>
<feature type="repeat" description="TPR" evidence="6">
    <location>
        <begin position="283"/>
        <end position="316"/>
    </location>
</feature>
<evidence type="ECO:0000256" key="6">
    <source>
        <dbReference type="PROSITE-ProRule" id="PRU00339"/>
    </source>
</evidence>
<dbReference type="PANTHER" id="PTHR46630">
    <property type="entry name" value="TETRATRICOPEPTIDE REPEAT PROTEIN 29"/>
    <property type="match status" value="1"/>
</dbReference>
<comment type="similarity">
    <text evidence="5">Belongs to the Rap family.</text>
</comment>
<evidence type="ECO:0000313" key="9">
    <source>
        <dbReference type="Proteomes" id="UP001501047"/>
    </source>
</evidence>
<dbReference type="PROSITE" id="PS50005">
    <property type="entry name" value="TPR"/>
    <property type="match status" value="1"/>
</dbReference>
<dbReference type="SMART" id="SM00530">
    <property type="entry name" value="HTH_XRE"/>
    <property type="match status" value="1"/>
</dbReference>
<evidence type="ECO:0000256" key="5">
    <source>
        <dbReference type="ARBA" id="ARBA00038253"/>
    </source>
</evidence>
<dbReference type="PROSITE" id="PS50943">
    <property type="entry name" value="HTH_CROC1"/>
    <property type="match status" value="1"/>
</dbReference>
<dbReference type="Gene3D" id="1.10.260.40">
    <property type="entry name" value="lambda repressor-like DNA-binding domains"/>
    <property type="match status" value="1"/>
</dbReference>
<dbReference type="Proteomes" id="UP001501047">
    <property type="component" value="Unassembled WGS sequence"/>
</dbReference>
<comment type="subcellular location">
    <subcellularLocation>
        <location evidence="1">Cytoplasm</location>
    </subcellularLocation>
</comment>
<dbReference type="InterPro" id="IPR011990">
    <property type="entry name" value="TPR-like_helical_dom_sf"/>
</dbReference>
<dbReference type="SUPFAM" id="SSF48452">
    <property type="entry name" value="TPR-like"/>
    <property type="match status" value="2"/>
</dbReference>
<evidence type="ECO:0000256" key="4">
    <source>
        <dbReference type="ARBA" id="ARBA00022803"/>
    </source>
</evidence>
<evidence type="ECO:0000256" key="2">
    <source>
        <dbReference type="ARBA" id="ARBA00022490"/>
    </source>
</evidence>
<keyword evidence="4 6" id="KW-0802">TPR repeat</keyword>
<feature type="domain" description="HTH cro/C1-type" evidence="7">
    <location>
        <begin position="14"/>
        <end position="67"/>
    </location>
</feature>
<dbReference type="InterPro" id="IPR019734">
    <property type="entry name" value="TPR_rpt"/>
</dbReference>
<evidence type="ECO:0000256" key="3">
    <source>
        <dbReference type="ARBA" id="ARBA00022737"/>
    </source>
</evidence>
<organism evidence="8 9">
    <name type="scientific">Clostridium subterminale</name>
    <dbReference type="NCBI Taxonomy" id="1550"/>
    <lineage>
        <taxon>Bacteria</taxon>
        <taxon>Bacillati</taxon>
        <taxon>Bacillota</taxon>
        <taxon>Clostridia</taxon>
        <taxon>Eubacteriales</taxon>
        <taxon>Clostridiaceae</taxon>
        <taxon>Clostridium</taxon>
    </lineage>
</organism>
<reference evidence="9" key="1">
    <citation type="journal article" date="2019" name="Int. J. Syst. Evol. Microbiol.">
        <title>The Global Catalogue of Microorganisms (GCM) 10K type strain sequencing project: providing services to taxonomists for standard genome sequencing and annotation.</title>
        <authorList>
            <consortium name="The Broad Institute Genomics Platform"/>
            <consortium name="The Broad Institute Genome Sequencing Center for Infectious Disease"/>
            <person name="Wu L."/>
            <person name="Ma J."/>
        </authorList>
    </citation>
    <scope>NUCLEOTIDE SEQUENCE [LARGE SCALE GENOMIC DNA]</scope>
    <source>
        <strain evidence="9">JCM 1417</strain>
    </source>
</reference>
<dbReference type="InterPro" id="IPR051476">
    <property type="entry name" value="Bac_ResReg_Asp_Phosphatase"/>
</dbReference>
<accession>A0ABP3VY01</accession>
<proteinExistence type="inferred from homology"/>
<keyword evidence="2" id="KW-0963">Cytoplasm</keyword>
<dbReference type="InterPro" id="IPR010982">
    <property type="entry name" value="Lambda_DNA-bd_dom_sf"/>
</dbReference>
<name>A0ABP3VY01_CLOSU</name>
<dbReference type="SMART" id="SM00028">
    <property type="entry name" value="TPR"/>
    <property type="match status" value="6"/>
</dbReference>
<dbReference type="EMBL" id="BAAACI010000006">
    <property type="protein sequence ID" value="GAA0772621.1"/>
    <property type="molecule type" value="Genomic_DNA"/>
</dbReference>
<dbReference type="CDD" id="cd00093">
    <property type="entry name" value="HTH_XRE"/>
    <property type="match status" value="1"/>
</dbReference>
<gene>
    <name evidence="8" type="ORF">GCM10008908_19310</name>
</gene>
<comment type="caution">
    <text evidence="8">The sequence shown here is derived from an EMBL/GenBank/DDBJ whole genome shotgun (WGS) entry which is preliminary data.</text>
</comment>
<dbReference type="RefSeq" id="WP_343825909.1">
    <property type="nucleotide sequence ID" value="NZ_BAAACI010000006.1"/>
</dbReference>
<sequence length="450" mass="53672">MDRSVEFISGNKKIKLLRKQLKMTQQEFQDSHFTRGYLGLLENGRRNITLQASKIISEKFMKKAKELNIELELEEDYFSRSVEDDAKLYCEKILENDLSINKLNEIMNIGEKYNLNFIKAKGYRKKGDLYFEENQYLEAYKNYFYSMDILRVEELNYEICYVYNRLGYCKFLLLDYEEAIVYFNKAIYNAEMFKEEKVLMYATYNLSVAYSCINKFHEAIDIINKFIYRIQVEKEYLNYIYVNILKANCYEGLNETGNAITILQDLIEIVKERSDEESIKLLGLIYNNLGSLYRREERLSKALDYYNKSQQIRNKIDNKNVSHTLIEKANIYVDKKLYDEAIMIIELGIEKANEYNDYEYIFKGYELLEKIYCKLNMKEELEKIIEAAIEVLKNTNNSDLKIKYYTKLQELYFKNKEYEKAEKCLYMIQNLLQCVSSDGKICIGRCLINE</sequence>
<protein>
    <recommendedName>
        <fullName evidence="7">HTH cro/C1-type domain-containing protein</fullName>
    </recommendedName>
</protein>
<dbReference type="Pfam" id="PF13181">
    <property type="entry name" value="TPR_8"/>
    <property type="match status" value="1"/>
</dbReference>
<dbReference type="PANTHER" id="PTHR46630:SF1">
    <property type="entry name" value="TETRATRICOPEPTIDE REPEAT PROTEIN 29"/>
    <property type="match status" value="1"/>
</dbReference>
<dbReference type="InterPro" id="IPR001387">
    <property type="entry name" value="Cro/C1-type_HTH"/>
</dbReference>
<evidence type="ECO:0000256" key="1">
    <source>
        <dbReference type="ARBA" id="ARBA00004496"/>
    </source>
</evidence>
<evidence type="ECO:0000313" key="8">
    <source>
        <dbReference type="EMBL" id="GAA0772621.1"/>
    </source>
</evidence>
<keyword evidence="3" id="KW-0677">Repeat</keyword>
<dbReference type="Pfam" id="PF13424">
    <property type="entry name" value="TPR_12"/>
    <property type="match status" value="1"/>
</dbReference>
<dbReference type="Gene3D" id="1.25.40.10">
    <property type="entry name" value="Tetratricopeptide repeat domain"/>
    <property type="match status" value="2"/>
</dbReference>
<evidence type="ECO:0000259" key="7">
    <source>
        <dbReference type="PROSITE" id="PS50943"/>
    </source>
</evidence>
<keyword evidence="9" id="KW-1185">Reference proteome</keyword>